<evidence type="ECO:0000256" key="1">
    <source>
        <dbReference type="SAM" id="MobiDB-lite"/>
    </source>
</evidence>
<dbReference type="Proteomes" id="UP000193884">
    <property type="component" value="Unassembled WGS sequence"/>
</dbReference>
<feature type="compositionally biased region" description="Polar residues" evidence="1">
    <location>
        <begin position="151"/>
        <end position="160"/>
    </location>
</feature>
<feature type="compositionally biased region" description="Basic and acidic residues" evidence="1">
    <location>
        <begin position="162"/>
        <end position="174"/>
    </location>
</feature>
<keyword evidence="3" id="KW-1185">Reference proteome</keyword>
<feature type="region of interest" description="Disordered" evidence="1">
    <location>
        <begin position="149"/>
        <end position="220"/>
    </location>
</feature>
<dbReference type="EMBL" id="NAFK01000172">
    <property type="protein sequence ID" value="OSJ24290.1"/>
    <property type="molecule type" value="Genomic_DNA"/>
</dbReference>
<sequence length="220" mass="23868">MRKQKGCREVTSSESFVTRWARLKRSSVPSGTEPVERTIAQQEIGAADDLTIEPANLPSIEAIDLNTDIRGFLQSGVPAELTRAALRQAWVSDPAIRDFIGIAENQWDFNDPEAMPGFGPLPEEYDVSGLLSQALGARDHLVESIPKVADSIQQSSSNVTAREPDHSGVDKRQSSDYGPLHLPEDGRGGEAVVSANDGVEADNRPQNYRRHGSALPRQGG</sequence>
<reference evidence="2 3" key="1">
    <citation type="submission" date="2017-03" db="EMBL/GenBank/DDBJ databases">
        <title>Whole genome sequences of fourteen strains of Bradyrhizobium canariense and one strain of Bradyrhizobium japonicum isolated from Lupinus (Papilionoideae: Genisteae) species in Algeria.</title>
        <authorList>
            <person name="Crovadore J."/>
            <person name="Chekireb D."/>
            <person name="Brachmann A."/>
            <person name="Chablais R."/>
            <person name="Cochard B."/>
            <person name="Lefort F."/>
        </authorList>
    </citation>
    <scope>NUCLEOTIDE SEQUENCE [LARGE SCALE GENOMIC DNA]</scope>
    <source>
        <strain evidence="2 3">UBMAN05</strain>
    </source>
</reference>
<gene>
    <name evidence="2" type="ORF">BST63_27555</name>
</gene>
<name>A0ABX3WY98_9BRAD</name>
<evidence type="ECO:0000313" key="2">
    <source>
        <dbReference type="EMBL" id="OSJ24290.1"/>
    </source>
</evidence>
<accession>A0ABX3WY98</accession>
<evidence type="ECO:0008006" key="4">
    <source>
        <dbReference type="Google" id="ProtNLM"/>
    </source>
</evidence>
<dbReference type="Pfam" id="PF11748">
    <property type="entry name" value="DUF3306"/>
    <property type="match status" value="1"/>
</dbReference>
<evidence type="ECO:0000313" key="3">
    <source>
        <dbReference type="Proteomes" id="UP000193884"/>
    </source>
</evidence>
<organism evidence="2 3">
    <name type="scientific">Bradyrhizobium canariense</name>
    <dbReference type="NCBI Taxonomy" id="255045"/>
    <lineage>
        <taxon>Bacteria</taxon>
        <taxon>Pseudomonadati</taxon>
        <taxon>Pseudomonadota</taxon>
        <taxon>Alphaproteobacteria</taxon>
        <taxon>Hyphomicrobiales</taxon>
        <taxon>Nitrobacteraceae</taxon>
        <taxon>Bradyrhizobium</taxon>
    </lineage>
</organism>
<dbReference type="InterPro" id="IPR021735">
    <property type="entry name" value="DUF3306"/>
</dbReference>
<protein>
    <recommendedName>
        <fullName evidence="4">DUF3306 domain-containing protein</fullName>
    </recommendedName>
</protein>
<proteinExistence type="predicted"/>
<comment type="caution">
    <text evidence="2">The sequence shown here is derived from an EMBL/GenBank/DDBJ whole genome shotgun (WGS) entry which is preliminary data.</text>
</comment>